<evidence type="ECO:0000256" key="2">
    <source>
        <dbReference type="ARBA" id="ARBA00012438"/>
    </source>
</evidence>
<dbReference type="PRINTS" id="PR00344">
    <property type="entry name" value="BCTRLSENSOR"/>
</dbReference>
<keyword evidence="10" id="KW-1185">Reference proteome</keyword>
<keyword evidence="3" id="KW-0597">Phosphoprotein</keyword>
<feature type="domain" description="Histidine kinase" evidence="6">
    <location>
        <begin position="266"/>
        <end position="481"/>
    </location>
</feature>
<dbReference type="InterPro" id="IPR004358">
    <property type="entry name" value="Sig_transdc_His_kin-like_C"/>
</dbReference>
<dbReference type="PROSITE" id="PS50109">
    <property type="entry name" value="HIS_KIN"/>
    <property type="match status" value="1"/>
</dbReference>
<dbReference type="Gene3D" id="2.10.70.100">
    <property type="match status" value="1"/>
</dbReference>
<dbReference type="EC" id="2.7.13.3" evidence="2"/>
<dbReference type="PANTHER" id="PTHR43304:SF1">
    <property type="entry name" value="PAC DOMAIN-CONTAINING PROTEIN"/>
    <property type="match status" value="1"/>
</dbReference>
<reference evidence="9" key="1">
    <citation type="submission" date="2022-09" db="EMBL/GenBank/DDBJ databases">
        <title>Diverse halophilic archaea isolated from saline environments.</title>
        <authorList>
            <person name="Cui H.-L."/>
        </authorList>
    </citation>
    <scope>NUCLEOTIDE SEQUENCE</scope>
    <source>
        <strain evidence="9">ZS-35-S2</strain>
    </source>
</reference>
<name>A0A9E7R180_9EURY</name>
<sequence>MTGAERAITSPSSFRRAVEAAGHAIFFADASGEIVYVNPAFEEMTGYPAEEAIGRTPAILNSGHHDPEYFERLWETIASGDVWEEEVVNRRRDGETYLANQTIAPVADREDGTISHFVAIQTDVTTQREYRREIRRQQDLSTRTEAKANVGGWELNPETDTLRWTAGTRRLHQVESAYEPTVDDALEFYHPDDRGRIENAVTEALEWNLPYDVEARLVTAEGSTRVVRTTGTPVAPDDGGTLLRGTITDITDEQTRQQQLMVFNRILRHNLRNELNVVLGHAGLLRDSFGASDASVTLSRTEALDALEDIEAAADGLLSTAERAREFDRVYRQLHDTTPVEIRPLADAVAAQHRAVTPAATVRVEGLEPVLLGNSDALRLVLEELVENAVEHTDEEAPTVTVRLRETADGSLQISIADHGRGLPELERQVLTEGEESQLKHGRGIGLWVVKWLLTPLGGSLEMTENEPKGTVVRVTFPPSRWTSSSDAA</sequence>
<feature type="domain" description="PAC" evidence="8">
    <location>
        <begin position="81"/>
        <end position="136"/>
    </location>
</feature>
<keyword evidence="5" id="KW-0418">Kinase</keyword>
<dbReference type="KEGG" id="ssai:N0B31_17115"/>
<comment type="catalytic activity">
    <reaction evidence="1">
        <text>ATP + protein L-histidine = ADP + protein N-phospho-L-histidine.</text>
        <dbReference type="EC" id="2.7.13.3"/>
    </reaction>
</comment>
<evidence type="ECO:0000256" key="3">
    <source>
        <dbReference type="ARBA" id="ARBA00022553"/>
    </source>
</evidence>
<protein>
    <recommendedName>
        <fullName evidence="2">histidine kinase</fullName>
        <ecNumber evidence="2">2.7.13.3</ecNumber>
    </recommendedName>
</protein>
<dbReference type="GO" id="GO:0004673">
    <property type="term" value="F:protein histidine kinase activity"/>
    <property type="evidence" value="ECO:0007669"/>
    <property type="project" value="UniProtKB-EC"/>
</dbReference>
<dbReference type="InterPro" id="IPR000700">
    <property type="entry name" value="PAS-assoc_C"/>
</dbReference>
<feature type="domain" description="PAS" evidence="7">
    <location>
        <begin position="10"/>
        <end position="56"/>
    </location>
</feature>
<dbReference type="Gene3D" id="3.30.450.20">
    <property type="entry name" value="PAS domain"/>
    <property type="match status" value="2"/>
</dbReference>
<dbReference type="EMBL" id="CP104003">
    <property type="protein sequence ID" value="UWM53840.1"/>
    <property type="molecule type" value="Genomic_DNA"/>
</dbReference>
<dbReference type="InterPro" id="IPR001610">
    <property type="entry name" value="PAC"/>
</dbReference>
<gene>
    <name evidence="9" type="ORF">N0B31_17115</name>
</gene>
<dbReference type="SUPFAM" id="SSF55874">
    <property type="entry name" value="ATPase domain of HSP90 chaperone/DNA topoisomerase II/histidine kinase"/>
    <property type="match status" value="1"/>
</dbReference>
<evidence type="ECO:0000313" key="10">
    <source>
        <dbReference type="Proteomes" id="UP001057580"/>
    </source>
</evidence>
<dbReference type="InterPro" id="IPR035965">
    <property type="entry name" value="PAS-like_dom_sf"/>
</dbReference>
<dbReference type="PROSITE" id="PS50112">
    <property type="entry name" value="PAS"/>
    <property type="match status" value="1"/>
</dbReference>
<dbReference type="SUPFAM" id="SSF55785">
    <property type="entry name" value="PYP-like sensor domain (PAS domain)"/>
    <property type="match status" value="2"/>
</dbReference>
<dbReference type="Gene3D" id="3.30.565.10">
    <property type="entry name" value="Histidine kinase-like ATPase, C-terminal domain"/>
    <property type="match status" value="1"/>
</dbReference>
<evidence type="ECO:0000259" key="6">
    <source>
        <dbReference type="PROSITE" id="PS50109"/>
    </source>
</evidence>
<dbReference type="InterPro" id="IPR005467">
    <property type="entry name" value="His_kinase_dom"/>
</dbReference>
<organism evidence="9 10">
    <name type="scientific">Salinirubellus salinus</name>
    <dbReference type="NCBI Taxonomy" id="1364945"/>
    <lineage>
        <taxon>Archaea</taxon>
        <taxon>Methanobacteriati</taxon>
        <taxon>Methanobacteriota</taxon>
        <taxon>Stenosarchaea group</taxon>
        <taxon>Halobacteria</taxon>
        <taxon>Halobacteriales</taxon>
        <taxon>Natronomonadaceae</taxon>
        <taxon>Salinirubellus</taxon>
    </lineage>
</organism>
<dbReference type="Pfam" id="PF08447">
    <property type="entry name" value="PAS_3"/>
    <property type="match status" value="1"/>
</dbReference>
<evidence type="ECO:0000256" key="1">
    <source>
        <dbReference type="ARBA" id="ARBA00000085"/>
    </source>
</evidence>
<dbReference type="AlphaFoldDB" id="A0A9E7R180"/>
<evidence type="ECO:0000313" key="9">
    <source>
        <dbReference type="EMBL" id="UWM53840.1"/>
    </source>
</evidence>
<dbReference type="InterPro" id="IPR052162">
    <property type="entry name" value="Sensor_kinase/Photoreceptor"/>
</dbReference>
<dbReference type="NCBIfam" id="TIGR00229">
    <property type="entry name" value="sensory_box"/>
    <property type="match status" value="1"/>
</dbReference>
<dbReference type="Pfam" id="PF02518">
    <property type="entry name" value="HATPase_c"/>
    <property type="match status" value="1"/>
</dbReference>
<proteinExistence type="predicted"/>
<evidence type="ECO:0000259" key="7">
    <source>
        <dbReference type="PROSITE" id="PS50112"/>
    </source>
</evidence>
<dbReference type="SMART" id="SM00387">
    <property type="entry name" value="HATPase_c"/>
    <property type="match status" value="1"/>
</dbReference>
<accession>A0A9E7R180</accession>
<dbReference type="Proteomes" id="UP001057580">
    <property type="component" value="Chromosome"/>
</dbReference>
<dbReference type="CDD" id="cd00130">
    <property type="entry name" value="PAS"/>
    <property type="match status" value="2"/>
</dbReference>
<feature type="domain" description="PAC" evidence="8">
    <location>
        <begin position="211"/>
        <end position="262"/>
    </location>
</feature>
<dbReference type="GeneID" id="74944179"/>
<dbReference type="SMART" id="SM00091">
    <property type="entry name" value="PAS"/>
    <property type="match status" value="1"/>
</dbReference>
<dbReference type="InterPro" id="IPR036890">
    <property type="entry name" value="HATPase_C_sf"/>
</dbReference>
<dbReference type="InterPro" id="IPR013655">
    <property type="entry name" value="PAS_fold_3"/>
</dbReference>
<dbReference type="PROSITE" id="PS50113">
    <property type="entry name" value="PAC"/>
    <property type="match status" value="2"/>
</dbReference>
<evidence type="ECO:0000259" key="8">
    <source>
        <dbReference type="PROSITE" id="PS50113"/>
    </source>
</evidence>
<dbReference type="InterPro" id="IPR003594">
    <property type="entry name" value="HATPase_dom"/>
</dbReference>
<dbReference type="InterPro" id="IPR000014">
    <property type="entry name" value="PAS"/>
</dbReference>
<dbReference type="SMART" id="SM00086">
    <property type="entry name" value="PAC"/>
    <property type="match status" value="2"/>
</dbReference>
<evidence type="ECO:0000256" key="5">
    <source>
        <dbReference type="ARBA" id="ARBA00022777"/>
    </source>
</evidence>
<dbReference type="PANTHER" id="PTHR43304">
    <property type="entry name" value="PHYTOCHROME-LIKE PROTEIN CPH1"/>
    <property type="match status" value="1"/>
</dbReference>
<dbReference type="Pfam" id="PF13426">
    <property type="entry name" value="PAS_9"/>
    <property type="match status" value="1"/>
</dbReference>
<evidence type="ECO:0000256" key="4">
    <source>
        <dbReference type="ARBA" id="ARBA00022679"/>
    </source>
</evidence>
<keyword evidence="4" id="KW-0808">Transferase</keyword>
<dbReference type="RefSeq" id="WP_260592834.1">
    <property type="nucleotide sequence ID" value="NZ_CP104003.1"/>
</dbReference>